<dbReference type="NCBIfam" id="TIGR01420">
    <property type="entry name" value="pilT_fam"/>
    <property type="match status" value="1"/>
</dbReference>
<dbReference type="SUPFAM" id="SSF52540">
    <property type="entry name" value="P-loop containing nucleoside triphosphate hydrolases"/>
    <property type="match status" value="1"/>
</dbReference>
<dbReference type="CDD" id="cd01131">
    <property type="entry name" value="PilT"/>
    <property type="match status" value="1"/>
</dbReference>
<gene>
    <name evidence="3" type="ORF">J2Z43_002810</name>
</gene>
<dbReference type="Proteomes" id="UP000767291">
    <property type="component" value="Unassembled WGS sequence"/>
</dbReference>
<dbReference type="Gene3D" id="3.30.450.90">
    <property type="match status" value="1"/>
</dbReference>
<proteinExistence type="inferred from homology"/>
<evidence type="ECO:0000313" key="3">
    <source>
        <dbReference type="EMBL" id="MBP1856358.1"/>
    </source>
</evidence>
<reference evidence="3 4" key="1">
    <citation type="submission" date="2021-03" db="EMBL/GenBank/DDBJ databases">
        <title>Genomic Encyclopedia of Type Strains, Phase IV (KMG-IV): sequencing the most valuable type-strain genomes for metagenomic binning, comparative biology and taxonomic classification.</title>
        <authorList>
            <person name="Goeker M."/>
        </authorList>
    </citation>
    <scope>NUCLEOTIDE SEQUENCE [LARGE SCALE GENOMIC DNA]</scope>
    <source>
        <strain evidence="3 4">DSM 1289</strain>
    </source>
</reference>
<dbReference type="InterPro" id="IPR006321">
    <property type="entry name" value="PilT/PilU"/>
</dbReference>
<keyword evidence="4" id="KW-1185">Reference proteome</keyword>
<sequence length="359" mass="40238">MDINYMLKKSIAIGASDLYISVGARPTVRIGEKFEYIEDVKITAGLSKKMLIEISSESTYQKMVKIGEVDFTIEIGEYQRFRVNSYKQMGNIAISFRIIPNKIPTLDELFLPQILKTLIQKHSGLILITGSTGSGKSTTLASLVDLINSIQEKNIITLEDPIEYVHKHKKSIVNQREIGTDTSSFNSGLVSSLRQSPDIILIGEIRDRESMSTTLRAAETGHLVFSTLHTMGAAKSLDRIVDMFSPSEHYQIRAQLSSVCKGIVSQQLVPRENKLNACNKRIYSQSMVVATEVMVTTQAIRNLIREGKTHQISNLIQTGSKYGMNTMDQSLVKLFLEGEISEENLLLRCVNREFVEKIL</sequence>
<comment type="similarity">
    <text evidence="1">Belongs to the GSP E family.</text>
</comment>
<dbReference type="InterPro" id="IPR027417">
    <property type="entry name" value="P-loop_NTPase"/>
</dbReference>
<dbReference type="Pfam" id="PF00437">
    <property type="entry name" value="T2SSE"/>
    <property type="match status" value="1"/>
</dbReference>
<dbReference type="InterPro" id="IPR050921">
    <property type="entry name" value="T4SS_GSP_E_ATPase"/>
</dbReference>
<dbReference type="PANTHER" id="PTHR30486:SF16">
    <property type="entry name" value="TWITCHING MOTILITY PROTEIN PILT"/>
    <property type="match status" value="1"/>
</dbReference>
<feature type="domain" description="Bacterial type II secretion system protein E" evidence="2">
    <location>
        <begin position="193"/>
        <end position="207"/>
    </location>
</feature>
<dbReference type="InterPro" id="IPR001482">
    <property type="entry name" value="T2SS/T4SS_dom"/>
</dbReference>
<dbReference type="PROSITE" id="PS00662">
    <property type="entry name" value="T2SP_E"/>
    <property type="match status" value="1"/>
</dbReference>
<evidence type="ECO:0000259" key="2">
    <source>
        <dbReference type="PROSITE" id="PS00662"/>
    </source>
</evidence>
<comment type="caution">
    <text evidence="3">The sequence shown here is derived from an EMBL/GenBank/DDBJ whole genome shotgun (WGS) entry which is preliminary data.</text>
</comment>
<dbReference type="EMBL" id="JAGGJX010000008">
    <property type="protein sequence ID" value="MBP1856358.1"/>
    <property type="molecule type" value="Genomic_DNA"/>
</dbReference>
<name>A0ABS4EEI2_9FIRM</name>
<evidence type="ECO:0000313" key="4">
    <source>
        <dbReference type="Proteomes" id="UP000767291"/>
    </source>
</evidence>
<dbReference type="RefSeq" id="WP_330617508.1">
    <property type="nucleotide sequence ID" value="NZ_BAAACS010000005.1"/>
</dbReference>
<dbReference type="Gene3D" id="3.40.50.300">
    <property type="entry name" value="P-loop containing nucleotide triphosphate hydrolases"/>
    <property type="match status" value="1"/>
</dbReference>
<organism evidence="3 4">
    <name type="scientific">Metaclostridioides mangenotii</name>
    <dbReference type="NCBI Taxonomy" id="1540"/>
    <lineage>
        <taxon>Bacteria</taxon>
        <taxon>Bacillati</taxon>
        <taxon>Bacillota</taxon>
        <taxon>Clostridia</taxon>
        <taxon>Peptostreptococcales</taxon>
        <taxon>Peptostreptococcaceae</taxon>
        <taxon>Metaclostridioides</taxon>
    </lineage>
</organism>
<evidence type="ECO:0000256" key="1">
    <source>
        <dbReference type="ARBA" id="ARBA00006611"/>
    </source>
</evidence>
<accession>A0ABS4EEI2</accession>
<dbReference type="PANTHER" id="PTHR30486">
    <property type="entry name" value="TWITCHING MOTILITY PROTEIN PILT"/>
    <property type="match status" value="1"/>
</dbReference>
<protein>
    <submittedName>
        <fullName evidence="3">Twitching motility protein PilT</fullName>
    </submittedName>
</protein>